<organism evidence="2 3">
    <name type="scientific">Plakobranchus ocellatus</name>
    <dbReference type="NCBI Taxonomy" id="259542"/>
    <lineage>
        <taxon>Eukaryota</taxon>
        <taxon>Metazoa</taxon>
        <taxon>Spiralia</taxon>
        <taxon>Lophotrochozoa</taxon>
        <taxon>Mollusca</taxon>
        <taxon>Gastropoda</taxon>
        <taxon>Heterobranchia</taxon>
        <taxon>Euthyneura</taxon>
        <taxon>Panpulmonata</taxon>
        <taxon>Sacoglossa</taxon>
        <taxon>Placobranchoidea</taxon>
        <taxon>Plakobranchidae</taxon>
        <taxon>Plakobranchus</taxon>
    </lineage>
</organism>
<name>A0AAV4DW57_9GAST</name>
<feature type="region of interest" description="Disordered" evidence="1">
    <location>
        <begin position="1"/>
        <end position="84"/>
    </location>
</feature>
<dbReference type="Proteomes" id="UP000735302">
    <property type="component" value="Unassembled WGS sequence"/>
</dbReference>
<keyword evidence="3" id="KW-1185">Reference proteome</keyword>
<reference evidence="2 3" key="1">
    <citation type="journal article" date="2021" name="Elife">
        <title>Chloroplast acquisition without the gene transfer in kleptoplastic sea slugs, Plakobranchus ocellatus.</title>
        <authorList>
            <person name="Maeda T."/>
            <person name="Takahashi S."/>
            <person name="Yoshida T."/>
            <person name="Shimamura S."/>
            <person name="Takaki Y."/>
            <person name="Nagai Y."/>
            <person name="Toyoda A."/>
            <person name="Suzuki Y."/>
            <person name="Arimoto A."/>
            <person name="Ishii H."/>
            <person name="Satoh N."/>
            <person name="Nishiyama T."/>
            <person name="Hasebe M."/>
            <person name="Maruyama T."/>
            <person name="Minagawa J."/>
            <person name="Obokata J."/>
            <person name="Shigenobu S."/>
        </authorList>
    </citation>
    <scope>NUCLEOTIDE SEQUENCE [LARGE SCALE GENOMIC DNA]</scope>
</reference>
<feature type="compositionally biased region" description="Basic and acidic residues" evidence="1">
    <location>
        <begin position="40"/>
        <end position="68"/>
    </location>
</feature>
<evidence type="ECO:0000256" key="1">
    <source>
        <dbReference type="SAM" id="MobiDB-lite"/>
    </source>
</evidence>
<sequence length="241" mass="26787">MAQNSDNQGGIEDDLQTLTTQNAGEVGSIDGHVQSSTPHTGHEEINTDDRLTPTKSEDNDDVGLKADENFQSSTPPCVDKKDNIDYETQLPKPLCGDEEYGGELIFHPTSAQKGNKEDSLYDNSSDISHVSPGNSYFGTKEIIRQTRAKVEIVNKKCIPENPALSEKCNAAWEELSDFQREFLSIAPEGEPNILIFSELVLRDPSGNIETNIEFKPIKNHEPSIKERLGKKISNIFNKNNR</sequence>
<comment type="caution">
    <text evidence="2">The sequence shown here is derived from an EMBL/GenBank/DDBJ whole genome shotgun (WGS) entry which is preliminary data.</text>
</comment>
<evidence type="ECO:0000313" key="2">
    <source>
        <dbReference type="EMBL" id="GFO48146.1"/>
    </source>
</evidence>
<accession>A0AAV4DW57</accession>
<dbReference type="EMBL" id="BLXT01008374">
    <property type="protein sequence ID" value="GFO48146.1"/>
    <property type="molecule type" value="Genomic_DNA"/>
</dbReference>
<protein>
    <submittedName>
        <fullName evidence="2">Uncharacterized protein</fullName>
    </submittedName>
</protein>
<evidence type="ECO:0000313" key="3">
    <source>
        <dbReference type="Proteomes" id="UP000735302"/>
    </source>
</evidence>
<proteinExistence type="predicted"/>
<dbReference type="AlphaFoldDB" id="A0AAV4DW57"/>
<gene>
    <name evidence="2" type="ORF">PoB_007465100</name>
</gene>